<feature type="transmembrane region" description="Helical" evidence="1">
    <location>
        <begin position="12"/>
        <end position="32"/>
    </location>
</feature>
<dbReference type="RefSeq" id="WP_012718877.1">
    <property type="nucleotide sequence ID" value="NC_012632.1"/>
</dbReference>
<name>C3N611_SACI3</name>
<sequence length="645" mass="73782">MSFPDHYTIQRMSVIIVGIILVLGIAAMLANYHPAQTGPIATQLPPPPTNTTNTVTPPHQTLNITNYTAYYNFQSALEGLNATDVYKFNSSTLFNFGYGYNPLSLAITDLLSLPANQITPWTYGELYNILDSNFTKWTSTKTVSMYYYPMSLNGSTIYLDFTYQTNPQFVNAYQQLNRSYPFPPSDNVTVNSPVYSIINTYTVTLTLSYTYSTQLYLARSSTSQNGNQTIVTKYYGMTVSGTVYLLANGSVIASNNFEISYTTVPPYKLNYQNSSIYQQSFTISGNIIVPQGVKKAVSLAYTITAYQYKKEHTSGNTTYICYYPTNPSFNYQTQYYNWYEYNVTVPINIEVFNGTNPQTIINNKIYGNRTFTTYFWYMTWSSDPLSNTTSIITFDRIEFLGHNITRTWYAGSITVNPTCYSQQIGNTINYYLDFSVQSNINEPPSYIFTPVPQLNKTVVLQWNYFFSNYSVAEGLFNSVHKNIDEFDFILPQFIASLYKENLTEHTITLASFIEPWNVSKATLNISNSFYNTTLIFLPVQIIPNTSYSIIYSALGSDYITPNVTILDYTYDNMTGQGYFIPLTENAFYNGTIPPTIYSPFSNKITLNYGIFWPYSLPYSEFYIQQLEKNYDYWYNPGWPGWFPIA</sequence>
<dbReference type="KEGG" id="sim:M1627_1552"/>
<gene>
    <name evidence="2" type="ordered locus">M1627_1552</name>
</gene>
<accession>C3N611</accession>
<keyword evidence="1" id="KW-0812">Transmembrane</keyword>
<keyword evidence="1" id="KW-0472">Membrane</keyword>
<dbReference type="GeneID" id="84058854"/>
<proteinExistence type="predicted"/>
<reference evidence="2 3" key="1">
    <citation type="journal article" date="2009" name="Proc. Natl. Acad. Sci. U.S.A.">
        <title>Biogeography of the Sulfolobus islandicus pan-genome.</title>
        <authorList>
            <person name="Reno M.L."/>
            <person name="Held N.L."/>
            <person name="Fields C.J."/>
            <person name="Burke P.V."/>
            <person name="Whitaker R.J."/>
        </authorList>
    </citation>
    <scope>NUCLEOTIDE SEQUENCE [LARGE SCALE GENOMIC DNA]</scope>
    <source>
        <strain evidence="2 3">M.16.27</strain>
    </source>
</reference>
<dbReference type="HOGENOM" id="CLU_411985_0_0_2"/>
<dbReference type="Proteomes" id="UP000002307">
    <property type="component" value="Chromosome"/>
</dbReference>
<evidence type="ECO:0000313" key="3">
    <source>
        <dbReference type="Proteomes" id="UP000002307"/>
    </source>
</evidence>
<protein>
    <submittedName>
        <fullName evidence="2">Uncharacterized protein</fullName>
    </submittedName>
</protein>
<organism evidence="2 3">
    <name type="scientific">Saccharolobus islandicus (strain M.16.27)</name>
    <name type="common">Sulfolobus islandicus</name>
    <dbReference type="NCBI Taxonomy" id="427318"/>
    <lineage>
        <taxon>Archaea</taxon>
        <taxon>Thermoproteota</taxon>
        <taxon>Thermoprotei</taxon>
        <taxon>Sulfolobales</taxon>
        <taxon>Sulfolobaceae</taxon>
        <taxon>Saccharolobus</taxon>
    </lineage>
</organism>
<dbReference type="AlphaFoldDB" id="C3N611"/>
<evidence type="ECO:0000313" key="2">
    <source>
        <dbReference type="EMBL" id="ACP55436.1"/>
    </source>
</evidence>
<evidence type="ECO:0000256" key="1">
    <source>
        <dbReference type="SAM" id="Phobius"/>
    </source>
</evidence>
<keyword evidence="1" id="KW-1133">Transmembrane helix</keyword>
<dbReference type="EMBL" id="CP001401">
    <property type="protein sequence ID" value="ACP55436.1"/>
    <property type="molecule type" value="Genomic_DNA"/>
</dbReference>